<protein>
    <submittedName>
        <fullName evidence="1">Reverse transcriptase domain-containing protein</fullName>
    </submittedName>
</protein>
<dbReference type="AlphaFoldDB" id="A0A6G0ZA06"/>
<dbReference type="Proteomes" id="UP000478052">
    <property type="component" value="Unassembled WGS sequence"/>
</dbReference>
<name>A0A6G0ZA06_APHCR</name>
<gene>
    <name evidence="1" type="ORF">FWK35_00011821</name>
</gene>
<accession>A0A6G0ZA06</accession>
<dbReference type="GO" id="GO:0003964">
    <property type="term" value="F:RNA-directed DNA polymerase activity"/>
    <property type="evidence" value="ECO:0007669"/>
    <property type="project" value="UniProtKB-KW"/>
</dbReference>
<comment type="caution">
    <text evidence="1">The sequence shown here is derived from an EMBL/GenBank/DDBJ whole genome shotgun (WGS) entry which is preliminary data.</text>
</comment>
<evidence type="ECO:0000313" key="2">
    <source>
        <dbReference type="Proteomes" id="UP000478052"/>
    </source>
</evidence>
<keyword evidence="2" id="KW-1185">Reference proteome</keyword>
<organism evidence="1 2">
    <name type="scientific">Aphis craccivora</name>
    <name type="common">Cowpea aphid</name>
    <dbReference type="NCBI Taxonomy" id="307492"/>
    <lineage>
        <taxon>Eukaryota</taxon>
        <taxon>Metazoa</taxon>
        <taxon>Ecdysozoa</taxon>
        <taxon>Arthropoda</taxon>
        <taxon>Hexapoda</taxon>
        <taxon>Insecta</taxon>
        <taxon>Pterygota</taxon>
        <taxon>Neoptera</taxon>
        <taxon>Paraneoptera</taxon>
        <taxon>Hemiptera</taxon>
        <taxon>Sternorrhyncha</taxon>
        <taxon>Aphidomorpha</taxon>
        <taxon>Aphidoidea</taxon>
        <taxon>Aphididae</taxon>
        <taxon>Aphidini</taxon>
        <taxon>Aphis</taxon>
        <taxon>Aphis</taxon>
    </lineage>
</organism>
<dbReference type="EMBL" id="VUJU01000930">
    <property type="protein sequence ID" value="KAF0767605.1"/>
    <property type="molecule type" value="Genomic_DNA"/>
</dbReference>
<evidence type="ECO:0000313" key="1">
    <source>
        <dbReference type="EMBL" id="KAF0767605.1"/>
    </source>
</evidence>
<sequence>MILSVLPVKSLFKKIAIIWMVRNNTISMNLSNFSDKKEFNAYMKIKFTKKAFGKKFIDNLGPTYFNSMSFD</sequence>
<keyword evidence="1" id="KW-0695">RNA-directed DNA polymerase</keyword>
<keyword evidence="1" id="KW-0808">Transferase</keyword>
<proteinExistence type="predicted"/>
<reference evidence="1 2" key="1">
    <citation type="submission" date="2019-08" db="EMBL/GenBank/DDBJ databases">
        <title>Whole genome of Aphis craccivora.</title>
        <authorList>
            <person name="Voronova N.V."/>
            <person name="Shulinski R.S."/>
            <person name="Bandarenka Y.V."/>
            <person name="Zhorov D.G."/>
            <person name="Warner D."/>
        </authorList>
    </citation>
    <scope>NUCLEOTIDE SEQUENCE [LARGE SCALE GENOMIC DNA]</scope>
    <source>
        <strain evidence="1">180601</strain>
        <tissue evidence="1">Whole Body</tissue>
    </source>
</reference>
<keyword evidence="1" id="KW-0548">Nucleotidyltransferase</keyword>